<dbReference type="EMBL" id="JAAMPC010000007">
    <property type="protein sequence ID" value="KAG2304467.1"/>
    <property type="molecule type" value="Genomic_DNA"/>
</dbReference>
<dbReference type="AlphaFoldDB" id="A0A8X7SEE7"/>
<proteinExistence type="predicted"/>
<evidence type="ECO:0000313" key="3">
    <source>
        <dbReference type="Proteomes" id="UP000886595"/>
    </source>
</evidence>
<feature type="compositionally biased region" description="Polar residues" evidence="1">
    <location>
        <begin position="110"/>
        <end position="123"/>
    </location>
</feature>
<feature type="region of interest" description="Disordered" evidence="1">
    <location>
        <begin position="93"/>
        <end position="168"/>
    </location>
</feature>
<feature type="compositionally biased region" description="Basic and acidic residues" evidence="1">
    <location>
        <begin position="93"/>
        <end position="103"/>
    </location>
</feature>
<organism evidence="2 3">
    <name type="scientific">Brassica carinata</name>
    <name type="common">Ethiopian mustard</name>
    <name type="synonym">Abyssinian cabbage</name>
    <dbReference type="NCBI Taxonomy" id="52824"/>
    <lineage>
        <taxon>Eukaryota</taxon>
        <taxon>Viridiplantae</taxon>
        <taxon>Streptophyta</taxon>
        <taxon>Embryophyta</taxon>
        <taxon>Tracheophyta</taxon>
        <taxon>Spermatophyta</taxon>
        <taxon>Magnoliopsida</taxon>
        <taxon>eudicotyledons</taxon>
        <taxon>Gunneridae</taxon>
        <taxon>Pentapetalae</taxon>
        <taxon>rosids</taxon>
        <taxon>malvids</taxon>
        <taxon>Brassicales</taxon>
        <taxon>Brassicaceae</taxon>
        <taxon>Brassiceae</taxon>
        <taxon>Brassica</taxon>
    </lineage>
</organism>
<protein>
    <submittedName>
        <fullName evidence="2">Uncharacterized protein</fullName>
    </submittedName>
</protein>
<feature type="compositionally biased region" description="Low complexity" evidence="1">
    <location>
        <begin position="153"/>
        <end position="168"/>
    </location>
</feature>
<sequence length="168" mass="19293">MRLNKFNERSTLEGLKLSNASSSRRGHRLKRQDWLNGSVNIAVAEAEVEKNNYDPWIDAIDKEKIEFLTKQAEIYKERVGYLEGLLNIRRENEKENGQNAERELGEEETFQSFIDSRKQQNTKVVGELNENASKESVLVKKKKRAREDKEAEASTSKTKKTITICGSS</sequence>
<evidence type="ECO:0000256" key="1">
    <source>
        <dbReference type="SAM" id="MobiDB-lite"/>
    </source>
</evidence>
<keyword evidence="3" id="KW-1185">Reference proteome</keyword>
<gene>
    <name evidence="2" type="ORF">Bca52824_033118</name>
</gene>
<reference evidence="2 3" key="1">
    <citation type="submission" date="2020-02" db="EMBL/GenBank/DDBJ databases">
        <authorList>
            <person name="Ma Q."/>
            <person name="Huang Y."/>
            <person name="Song X."/>
            <person name="Pei D."/>
        </authorList>
    </citation>
    <scope>NUCLEOTIDE SEQUENCE [LARGE SCALE GENOMIC DNA]</scope>
    <source>
        <strain evidence="2">Sxm20200214</strain>
        <tissue evidence="2">Leaf</tissue>
    </source>
</reference>
<comment type="caution">
    <text evidence="2">The sequence shown here is derived from an EMBL/GenBank/DDBJ whole genome shotgun (WGS) entry which is preliminary data.</text>
</comment>
<dbReference type="Proteomes" id="UP000886595">
    <property type="component" value="Unassembled WGS sequence"/>
</dbReference>
<name>A0A8X7SEE7_BRACI</name>
<evidence type="ECO:0000313" key="2">
    <source>
        <dbReference type="EMBL" id="KAG2304467.1"/>
    </source>
</evidence>
<accession>A0A8X7SEE7</accession>